<proteinExistence type="inferred from homology"/>
<feature type="transmembrane region" description="Helical" evidence="20">
    <location>
        <begin position="66"/>
        <end position="85"/>
    </location>
</feature>
<evidence type="ECO:0000259" key="23">
    <source>
        <dbReference type="Pfam" id="PF16212"/>
    </source>
</evidence>
<dbReference type="InterPro" id="IPR018303">
    <property type="entry name" value="ATPase_P-typ_P_site"/>
</dbReference>
<evidence type="ECO:0000256" key="7">
    <source>
        <dbReference type="ARBA" id="ARBA00022741"/>
    </source>
</evidence>
<dbReference type="Proteomes" id="UP000008225">
    <property type="component" value="Chromosome 2"/>
</dbReference>
<evidence type="ECO:0000256" key="15">
    <source>
        <dbReference type="ARBA" id="ARBA00034036"/>
    </source>
</evidence>
<reference evidence="24" key="3">
    <citation type="submission" date="2025-09" db="UniProtKB">
        <authorList>
            <consortium name="Ensembl"/>
        </authorList>
    </citation>
    <scope>IDENTIFICATION</scope>
</reference>
<evidence type="ECO:0000259" key="22">
    <source>
        <dbReference type="Pfam" id="PF16209"/>
    </source>
</evidence>
<evidence type="ECO:0000313" key="25">
    <source>
        <dbReference type="Proteomes" id="UP000008225"/>
    </source>
</evidence>
<comment type="subcellular location">
    <subcellularLocation>
        <location evidence="2">Endoplasmic reticulum membrane</location>
        <topology evidence="2">Multi-pass membrane protein</topology>
    </subcellularLocation>
    <subcellularLocation>
        <location evidence="20">Membrane</location>
        <topology evidence="20">Multi-pass membrane protein</topology>
    </subcellularLocation>
</comment>
<feature type="binding site" evidence="18">
    <location>
        <position position="406"/>
    </location>
    <ligand>
        <name>ATP</name>
        <dbReference type="ChEBI" id="CHEBI:30616"/>
    </ligand>
</feature>
<feature type="binding site" evidence="18">
    <location>
        <position position="1007"/>
    </location>
    <ligand>
        <name>ATP</name>
        <dbReference type="ChEBI" id="CHEBI:30616"/>
    </ligand>
</feature>
<evidence type="ECO:0000256" key="20">
    <source>
        <dbReference type="RuleBase" id="RU362033"/>
    </source>
</evidence>
<comment type="similarity">
    <text evidence="3 20">Belongs to the cation transport ATPase (P-type) (TC 3.A.3) family. Type IV subfamily.</text>
</comment>
<dbReference type="EC" id="7.6.2.1" evidence="20"/>
<feature type="transmembrane region" description="Helical" evidence="20">
    <location>
        <begin position="1176"/>
        <end position="1197"/>
    </location>
</feature>
<evidence type="ECO:0000313" key="24">
    <source>
        <dbReference type="Ensembl" id="ENSCJAP00000093605.1"/>
    </source>
</evidence>
<dbReference type="FunFam" id="3.40.1110.10:FF:000024">
    <property type="entry name" value="Phospholipid-transporting ATPase"/>
    <property type="match status" value="1"/>
</dbReference>
<keyword evidence="14 20" id="KW-0472">Membrane</keyword>
<keyword evidence="9 18" id="KW-0067">ATP-binding</keyword>
<dbReference type="SFLD" id="SFLDS00003">
    <property type="entry name" value="Haloacid_Dehalogenase"/>
    <property type="match status" value="1"/>
</dbReference>
<evidence type="ECO:0000256" key="19">
    <source>
        <dbReference type="PIRSR" id="PIRSR606539-3"/>
    </source>
</evidence>
<dbReference type="InterPro" id="IPR001757">
    <property type="entry name" value="P_typ_ATPase"/>
</dbReference>
<dbReference type="GO" id="GO:0005524">
    <property type="term" value="F:ATP binding"/>
    <property type="evidence" value="ECO:0007669"/>
    <property type="project" value="UniProtKB-UniRule"/>
</dbReference>
<keyword evidence="7 18" id="KW-0547">Nucleotide-binding</keyword>
<keyword evidence="8" id="KW-0256">Endoplasmic reticulum</keyword>
<dbReference type="GO" id="GO:0016887">
    <property type="term" value="F:ATP hydrolysis activity"/>
    <property type="evidence" value="ECO:0007669"/>
    <property type="project" value="InterPro"/>
</dbReference>
<protein>
    <recommendedName>
        <fullName evidence="20">Phospholipid-transporting ATPase</fullName>
        <ecNumber evidence="20">7.6.2.1</ecNumber>
    </recommendedName>
</protein>
<feature type="binding site" evidence="18">
    <location>
        <position position="888"/>
    </location>
    <ligand>
        <name>ATP</name>
        <dbReference type="ChEBI" id="CHEBI:30616"/>
    </ligand>
</feature>
<dbReference type="NCBIfam" id="TIGR01494">
    <property type="entry name" value="ATPase_P-type"/>
    <property type="match status" value="2"/>
</dbReference>
<keyword evidence="6 19" id="KW-0479">Metal-binding</keyword>
<feature type="binding site" evidence="18">
    <location>
        <position position="889"/>
    </location>
    <ligand>
        <name>ATP</name>
        <dbReference type="ChEBI" id="CHEBI:30616"/>
    </ligand>
</feature>
<evidence type="ECO:0000256" key="2">
    <source>
        <dbReference type="ARBA" id="ARBA00004477"/>
    </source>
</evidence>
<dbReference type="Pfam" id="PF13246">
    <property type="entry name" value="Cation_ATPase"/>
    <property type="match status" value="1"/>
</dbReference>
<evidence type="ECO:0000256" key="6">
    <source>
        <dbReference type="ARBA" id="ARBA00022723"/>
    </source>
</evidence>
<dbReference type="Pfam" id="PF16209">
    <property type="entry name" value="PhoLip_ATPase_N"/>
    <property type="match status" value="1"/>
</dbReference>
<comment type="catalytic activity">
    <reaction evidence="15 20">
        <text>ATP + H2O + phospholipidSide 1 = ADP + phosphate + phospholipidSide 2.</text>
        <dbReference type="EC" id="7.6.2.1"/>
    </reaction>
</comment>
<keyword evidence="10 19" id="KW-0460">Magnesium</keyword>
<dbReference type="GO" id="GO:0045332">
    <property type="term" value="P:phospholipid translocation"/>
    <property type="evidence" value="ECO:0007669"/>
    <property type="project" value="TreeGrafter"/>
</dbReference>
<dbReference type="InterPro" id="IPR023214">
    <property type="entry name" value="HAD_sf"/>
</dbReference>
<feature type="compositionally biased region" description="Basic residues" evidence="21">
    <location>
        <begin position="1324"/>
        <end position="1333"/>
    </location>
</feature>
<dbReference type="InterPro" id="IPR044492">
    <property type="entry name" value="P_typ_ATPase_HD_dom"/>
</dbReference>
<dbReference type="InterPro" id="IPR036412">
    <property type="entry name" value="HAD-like_sf"/>
</dbReference>
<dbReference type="SUPFAM" id="SSF81653">
    <property type="entry name" value="Calcium ATPase, transduction domain A"/>
    <property type="match status" value="1"/>
</dbReference>
<feature type="binding site" evidence="18">
    <location>
        <position position="762"/>
    </location>
    <ligand>
        <name>ATP</name>
        <dbReference type="ChEBI" id="CHEBI:30616"/>
    </ligand>
</feature>
<feature type="compositionally biased region" description="Polar residues" evidence="21">
    <location>
        <begin position="495"/>
        <end position="511"/>
    </location>
</feature>
<feature type="binding site" evidence="19">
    <location>
        <position position="1031"/>
    </location>
    <ligand>
        <name>Mg(2+)</name>
        <dbReference type="ChEBI" id="CHEBI:18420"/>
    </ligand>
</feature>
<dbReference type="SUPFAM" id="SSF81660">
    <property type="entry name" value="Metal cation-transporting ATPase, ATP-binding domain N"/>
    <property type="match status" value="1"/>
</dbReference>
<evidence type="ECO:0000256" key="5">
    <source>
        <dbReference type="ARBA" id="ARBA00022692"/>
    </source>
</evidence>
<comment type="cofactor">
    <cofactor evidence="1 19">
        <name>Mg(2+)</name>
        <dbReference type="ChEBI" id="CHEBI:18420"/>
    </cofactor>
</comment>
<feature type="transmembrane region" description="Helical" evidence="20">
    <location>
        <begin position="91"/>
        <end position="107"/>
    </location>
</feature>
<dbReference type="FunFam" id="3.40.1110.10:FF:000009">
    <property type="entry name" value="Phospholipid-transporting ATPase"/>
    <property type="match status" value="1"/>
</dbReference>
<dbReference type="PANTHER" id="PTHR24092">
    <property type="entry name" value="PROBABLE PHOSPHOLIPID-TRANSPORTING ATPASE"/>
    <property type="match status" value="1"/>
</dbReference>
<feature type="binding site" evidence="18">
    <location>
        <position position="1001"/>
    </location>
    <ligand>
        <name>ATP</name>
        <dbReference type="ChEBI" id="CHEBI:30616"/>
    </ligand>
</feature>
<dbReference type="GO" id="GO:0000287">
    <property type="term" value="F:magnesium ion binding"/>
    <property type="evidence" value="ECO:0007669"/>
    <property type="project" value="UniProtKB-UniRule"/>
</dbReference>
<feature type="binding site" evidence="19">
    <location>
        <position position="407"/>
    </location>
    <ligand>
        <name>Mg(2+)</name>
        <dbReference type="ChEBI" id="CHEBI:18420"/>
    </ligand>
</feature>
<feature type="binding site" evidence="18">
    <location>
        <position position="407"/>
    </location>
    <ligand>
        <name>ATP</name>
        <dbReference type="ChEBI" id="CHEBI:30616"/>
    </ligand>
</feature>
<dbReference type="InterPro" id="IPR023299">
    <property type="entry name" value="ATPase_P-typ_cyto_dom_N"/>
</dbReference>
<dbReference type="GeneTree" id="ENSGT00940000159531"/>
<keyword evidence="4" id="KW-0813">Transport</keyword>
<dbReference type="Pfam" id="PF16212">
    <property type="entry name" value="PhoLip_ATPase_C"/>
    <property type="match status" value="2"/>
</dbReference>
<gene>
    <name evidence="24" type="primary">ATP10B</name>
</gene>
<dbReference type="SFLD" id="SFLDG00002">
    <property type="entry name" value="C1.7:_P-type_atpase_like"/>
    <property type="match status" value="1"/>
</dbReference>
<dbReference type="PROSITE" id="PS00154">
    <property type="entry name" value="ATPASE_E1_E2"/>
    <property type="match status" value="1"/>
</dbReference>
<evidence type="ECO:0000256" key="8">
    <source>
        <dbReference type="ARBA" id="ARBA00022824"/>
    </source>
</evidence>
<dbReference type="Gene3D" id="3.40.50.1000">
    <property type="entry name" value="HAD superfamily/HAD-like"/>
    <property type="match status" value="2"/>
</dbReference>
<feature type="region of interest" description="Disordered" evidence="21">
    <location>
        <begin position="1223"/>
        <end position="1273"/>
    </location>
</feature>
<dbReference type="SUPFAM" id="SSF81665">
    <property type="entry name" value="Calcium ATPase, transmembrane domain M"/>
    <property type="match status" value="1"/>
</dbReference>
<feature type="domain" description="P-type ATPase C-terminal" evidence="23">
    <location>
        <begin position="1053"/>
        <end position="1095"/>
    </location>
</feature>
<evidence type="ECO:0000256" key="17">
    <source>
        <dbReference type="PIRSR" id="PIRSR606539-1"/>
    </source>
</evidence>
<feature type="active site" description="4-aspartylphosphate intermediate" evidence="17">
    <location>
        <position position="405"/>
    </location>
</feature>
<feature type="binding site" evidence="18">
    <location>
        <position position="807"/>
    </location>
    <ligand>
        <name>ATP</name>
        <dbReference type="ChEBI" id="CHEBI:30616"/>
    </ligand>
</feature>
<evidence type="ECO:0000256" key="9">
    <source>
        <dbReference type="ARBA" id="ARBA00022840"/>
    </source>
</evidence>
<dbReference type="SFLD" id="SFLDF00027">
    <property type="entry name" value="p-type_atpase"/>
    <property type="match status" value="1"/>
</dbReference>
<keyword evidence="11 20" id="KW-1278">Translocase</keyword>
<dbReference type="InterPro" id="IPR023298">
    <property type="entry name" value="ATPase_P-typ_TM_dom_sf"/>
</dbReference>
<keyword evidence="25" id="KW-1185">Reference proteome</keyword>
<accession>A0A8I4A6B7</accession>
<dbReference type="GO" id="GO:0140351">
    <property type="term" value="F:glycosylceramide flippase activity"/>
    <property type="evidence" value="ECO:0007669"/>
    <property type="project" value="UniProtKB-ARBA"/>
</dbReference>
<dbReference type="PANTHER" id="PTHR24092:SF79">
    <property type="entry name" value="PHOSPHOLIPID-TRANSPORTING ATPASE VB"/>
    <property type="match status" value="1"/>
</dbReference>
<dbReference type="FunFam" id="2.70.150.10:FF:000022">
    <property type="entry name" value="Phospholipid-transporting ATPase"/>
    <property type="match status" value="1"/>
</dbReference>
<feature type="binding site" evidence="18">
    <location>
        <position position="696"/>
    </location>
    <ligand>
        <name>ATP</name>
        <dbReference type="ChEBI" id="CHEBI:30616"/>
    </ligand>
</feature>
<feature type="binding site" evidence="19">
    <location>
        <position position="1027"/>
    </location>
    <ligand>
        <name>Mg(2+)</name>
        <dbReference type="ChEBI" id="CHEBI:18420"/>
    </ligand>
</feature>
<dbReference type="Gene3D" id="1.20.1110.10">
    <property type="entry name" value="Calcium-transporting ATPase, transmembrane domain"/>
    <property type="match status" value="1"/>
</dbReference>
<feature type="transmembrane region" description="Helical" evidence="20">
    <location>
        <begin position="285"/>
        <end position="310"/>
    </location>
</feature>
<evidence type="ECO:0000256" key="16">
    <source>
        <dbReference type="ARBA" id="ARBA00050913"/>
    </source>
</evidence>
<dbReference type="GO" id="GO:0005789">
    <property type="term" value="C:endoplasmic reticulum membrane"/>
    <property type="evidence" value="ECO:0007669"/>
    <property type="project" value="UniProtKB-SubCell"/>
</dbReference>
<keyword evidence="13" id="KW-0445">Lipid transport</keyword>
<dbReference type="InterPro" id="IPR032630">
    <property type="entry name" value="P_typ_ATPase_c"/>
</dbReference>
<evidence type="ECO:0000256" key="12">
    <source>
        <dbReference type="ARBA" id="ARBA00022989"/>
    </source>
</evidence>
<dbReference type="SUPFAM" id="SSF56784">
    <property type="entry name" value="HAD-like"/>
    <property type="match status" value="1"/>
</dbReference>
<dbReference type="FunFam" id="3.40.50.1000:FF:000001">
    <property type="entry name" value="Phospholipid-transporting ATPase IC"/>
    <property type="match status" value="1"/>
</dbReference>
<feature type="binding site" evidence="18">
    <location>
        <position position="738"/>
    </location>
    <ligand>
        <name>ATP</name>
        <dbReference type="ChEBI" id="CHEBI:30616"/>
    </ligand>
</feature>
<evidence type="ECO:0000256" key="3">
    <source>
        <dbReference type="ARBA" id="ARBA00008109"/>
    </source>
</evidence>
<evidence type="ECO:0000256" key="11">
    <source>
        <dbReference type="ARBA" id="ARBA00022967"/>
    </source>
</evidence>
<evidence type="ECO:0000256" key="13">
    <source>
        <dbReference type="ARBA" id="ARBA00023055"/>
    </source>
</evidence>
<name>A0A8I4A6B7_CALJA</name>
<evidence type="ECO:0000256" key="4">
    <source>
        <dbReference type="ARBA" id="ARBA00022448"/>
    </source>
</evidence>
<dbReference type="InterPro" id="IPR006539">
    <property type="entry name" value="P-type_ATPase_IV"/>
</dbReference>
<evidence type="ECO:0000256" key="10">
    <source>
        <dbReference type="ARBA" id="ARBA00022842"/>
    </source>
</evidence>
<comment type="catalytic activity">
    <reaction evidence="16">
        <text>a beta-D-glucosyl-(1&lt;-&gt;1')-N-acylsphing-4-enine(out) + ATP + H2O = a beta-D-glucosyl-(1&lt;-&gt;1')-N-acylsphing-4-enine(in) + ADP + phosphate + H(+)</text>
        <dbReference type="Rhea" id="RHEA:66036"/>
        <dbReference type="ChEBI" id="CHEBI:15377"/>
        <dbReference type="ChEBI" id="CHEBI:15378"/>
        <dbReference type="ChEBI" id="CHEBI:22801"/>
        <dbReference type="ChEBI" id="CHEBI:30616"/>
        <dbReference type="ChEBI" id="CHEBI:43474"/>
        <dbReference type="ChEBI" id="CHEBI:456216"/>
    </reaction>
    <physiologicalReaction direction="left-to-right" evidence="16">
        <dbReference type="Rhea" id="RHEA:66037"/>
    </physiologicalReaction>
</comment>
<dbReference type="Gene3D" id="3.40.1110.10">
    <property type="entry name" value="Calcium-transporting ATPase, cytoplasmic domain N"/>
    <property type="match status" value="2"/>
</dbReference>
<organism evidence="24 25">
    <name type="scientific">Callithrix jacchus</name>
    <name type="common">White-tufted-ear marmoset</name>
    <name type="synonym">Simia Jacchus</name>
    <dbReference type="NCBI Taxonomy" id="9483"/>
    <lineage>
        <taxon>Eukaryota</taxon>
        <taxon>Metazoa</taxon>
        <taxon>Chordata</taxon>
        <taxon>Craniata</taxon>
        <taxon>Vertebrata</taxon>
        <taxon>Euteleostomi</taxon>
        <taxon>Mammalia</taxon>
        <taxon>Eutheria</taxon>
        <taxon>Euarchontoglires</taxon>
        <taxon>Primates</taxon>
        <taxon>Haplorrhini</taxon>
        <taxon>Platyrrhini</taxon>
        <taxon>Cebidae</taxon>
        <taxon>Callitrichinae</taxon>
        <taxon>Callithrix</taxon>
        <taxon>Callithrix</taxon>
    </lineage>
</organism>
<evidence type="ECO:0000256" key="14">
    <source>
        <dbReference type="ARBA" id="ARBA00023136"/>
    </source>
</evidence>
<reference evidence="24" key="2">
    <citation type="submission" date="2025-08" db="UniProtKB">
        <authorList>
            <consortium name="Ensembl"/>
        </authorList>
    </citation>
    <scope>IDENTIFICATION</scope>
</reference>
<sequence length="1339" mass="150789">MKKEGRKRWKRKEDKKRVVVSNLPFEGWPHKENPNRHHRGNQIKTSKYTVLSFIPKNIFEQLHRFANLYFVGIVVLNFVPVVNAFQPEVNMIPICIILAVTAIKDAWEDLRRYKSDKVINNRECLIYSRKEQIYVQKHWKDVRVGDFIQMRCNEIVPADILLLFSSDPSGICHLETASLDGETNLKQRHVVKGFSQQEIQFEPELFHNTIVCEKPNNHLNKFKGYMEHPDKTRTGFGCESLLLRGCTIRNTEVAVGIVIYAGHETKAMLNNSGPRYKRSKIERRINTDIFFCIGILILMCLIGAVGHSIWNGTFEEHPPFDVPEANGSFLPGALGGFYMFLTMIILLQVLIPISLYVSIELVKLGQVFFLNNDLDLYDEETDLSIQCRALNITEDLGQIQYIFSDKTGTLTENKMVFRRCTIMGSEYSHQENAKRLETPKELDSDGEEWTQYRCLSFPARWAQDPGTMRGLKGAQPLRRSQSAQVPIQGHYRQRSMGNRESSQPPVAFSSSIEKDVTPDKNLLTKVQDAALWLETLSDSRPAKPSLSTTSSIADFFLALTICNSVMVSTTTEPRQRVTIKPSSKALGMSLEKIQQLFQKLKLSSLSQSFSSTAPSDTDLGESLGANVATMDSDERDDASVCSGGDSTDDGFYRSSTWDQSDILESGSGTSLEEVLEAPAPGLASPEFCYEAESPDEAALVHAAHAYSFTLVSRTPEQVTVRLPQGTCLTFSLLCTLGFDSVRKRMSVVVRHPLTGEIIVYTKGADSVIMDLLEDPARVPDTDVEKKLRKIRTRTQKHLDLYARDGLRTLCIAKKVVSEEDFQRWASFRREAEASLDNRDELLMETAQHLENQLTLLGATGIEDRLQEGVPDTIAALREAGIQLWVLTGDKQETAVNIAHSCKLLDQTDTVYSINTENQETCESILNCALEELKQFHELQKPDRKLFGFHLPSKTPSITSEAVVPEAGLVIDGKTLNAIFQGKLEKKFLELTQYCRSVLCCRSTPLQKSMIVKLVRDKLRVMTLSIGDGANDVSMIQAADIGIGISGQEGMQAVMSSDFAIARFKHLKKLLLVHGHWCYSRLARMVVYYLYKNVTYRGSDIDVFTFGTPINTISLTTILLHQAMEMKTWTIFHGLVLLGSFLMYFLVSLLYNATCIICNSPTNPYWVMEGQLSDPTFYLVCFLTPVVALLPRCFFLSLQGTYGKSLISKAQKIDKLPTDKRNLEIQSWRSRQRPVPAPEVARPTHHSVSSITEQDFSASTPKSSNPPKRKNTEEWMIHKQRCGRECMRDDSCSGDSSAKLSSGEHLLGPHRTMAYSRGQTDMSRNSKRGSHRRSQSSLTI</sequence>
<feature type="region of interest" description="Disordered" evidence="21">
    <location>
        <begin position="1285"/>
        <end position="1339"/>
    </location>
</feature>
<feature type="binding site" evidence="18">
    <location>
        <position position="1031"/>
    </location>
    <ligand>
        <name>ATP</name>
        <dbReference type="ChEBI" id="CHEBI:30616"/>
    </ligand>
</feature>
<reference evidence="24 25" key="1">
    <citation type="submission" date="2009-03" db="EMBL/GenBank/DDBJ databases">
        <authorList>
            <person name="Warren W."/>
            <person name="Ye L."/>
            <person name="Minx P."/>
            <person name="Worley K."/>
            <person name="Gibbs R."/>
            <person name="Wilson R.K."/>
        </authorList>
    </citation>
    <scope>NUCLEOTIDE SEQUENCE [LARGE SCALE GENOMIC DNA]</scope>
</reference>
<dbReference type="GO" id="GO:0005886">
    <property type="term" value="C:plasma membrane"/>
    <property type="evidence" value="ECO:0007669"/>
    <property type="project" value="TreeGrafter"/>
</dbReference>
<dbReference type="Ensembl" id="ENSCJAT00000144795.1">
    <property type="protein sequence ID" value="ENSCJAP00000093605.1"/>
    <property type="gene ID" value="ENSCJAG00000015122.5"/>
</dbReference>
<feature type="transmembrane region" description="Helical" evidence="20">
    <location>
        <begin position="1131"/>
        <end position="1156"/>
    </location>
</feature>
<feature type="transmembrane region" description="Helical" evidence="20">
    <location>
        <begin position="337"/>
        <end position="359"/>
    </location>
</feature>
<keyword evidence="5 20" id="KW-0812">Transmembrane</keyword>
<feature type="compositionally biased region" description="Polar residues" evidence="21">
    <location>
        <begin position="1245"/>
        <end position="1265"/>
    </location>
</feature>
<feature type="domain" description="P-type ATPase C-terminal" evidence="23">
    <location>
        <begin position="1097"/>
        <end position="1201"/>
    </location>
</feature>
<dbReference type="InterPro" id="IPR032631">
    <property type="entry name" value="P-type_ATPase_N"/>
</dbReference>
<dbReference type="NCBIfam" id="TIGR01652">
    <property type="entry name" value="ATPase-Plipid"/>
    <property type="match status" value="2"/>
</dbReference>
<feature type="region of interest" description="Disordered" evidence="21">
    <location>
        <begin position="465"/>
        <end position="513"/>
    </location>
</feature>
<dbReference type="FunFam" id="3.40.50.1000:FF:000023">
    <property type="entry name" value="Phospholipid-transporting ATPase"/>
    <property type="match status" value="1"/>
</dbReference>
<keyword evidence="12 20" id="KW-1133">Transmembrane helix</keyword>
<feature type="binding site" evidence="19">
    <location>
        <position position="405"/>
    </location>
    <ligand>
        <name>Mg(2+)</name>
        <dbReference type="ChEBI" id="CHEBI:18420"/>
    </ligand>
</feature>
<evidence type="ECO:0000256" key="21">
    <source>
        <dbReference type="SAM" id="MobiDB-lite"/>
    </source>
</evidence>
<feature type="domain" description="P-type ATPase N-terminal" evidence="22">
    <location>
        <begin position="31"/>
        <end position="88"/>
    </location>
</feature>
<dbReference type="PRINTS" id="PR00119">
    <property type="entry name" value="CATATPASE"/>
</dbReference>
<feature type="binding site" evidence="18">
    <location>
        <position position="1030"/>
    </location>
    <ligand>
        <name>ATP</name>
        <dbReference type="ChEBI" id="CHEBI:30616"/>
    </ligand>
</feature>
<dbReference type="InterPro" id="IPR008250">
    <property type="entry name" value="ATPase_P-typ_transduc_dom_A_sf"/>
</dbReference>
<dbReference type="Gene3D" id="2.70.150.10">
    <property type="entry name" value="Calcium-transporting ATPase, cytoplasmic transduction domain A"/>
    <property type="match status" value="1"/>
</dbReference>
<feature type="binding site" evidence="18">
    <location>
        <position position="405"/>
    </location>
    <ligand>
        <name>ATP</name>
        <dbReference type="ChEBI" id="CHEBI:30616"/>
    </ligand>
</feature>
<evidence type="ECO:0000256" key="18">
    <source>
        <dbReference type="PIRSR" id="PIRSR606539-2"/>
    </source>
</evidence>
<feature type="binding site" evidence="18">
    <location>
        <position position="887"/>
    </location>
    <ligand>
        <name>ATP</name>
        <dbReference type="ChEBI" id="CHEBI:30616"/>
    </ligand>
</feature>
<dbReference type="GO" id="GO:1990531">
    <property type="term" value="C:phospholipid-translocating ATPase complex"/>
    <property type="evidence" value="ECO:0007669"/>
    <property type="project" value="UniProtKB-ARBA"/>
</dbReference>
<evidence type="ECO:0000256" key="1">
    <source>
        <dbReference type="ARBA" id="ARBA00001946"/>
    </source>
</evidence>